<accession>A0AAD3MDD8</accession>
<reference evidence="1" key="1">
    <citation type="submission" date="2022-08" db="EMBL/GenBank/DDBJ databases">
        <title>Genome sequencing of akame (Lates japonicus).</title>
        <authorList>
            <person name="Hashiguchi Y."/>
            <person name="Takahashi H."/>
        </authorList>
    </citation>
    <scope>NUCLEOTIDE SEQUENCE</scope>
    <source>
        <strain evidence="1">Kochi</strain>
    </source>
</reference>
<dbReference type="InterPro" id="IPR042566">
    <property type="entry name" value="L1_C"/>
</dbReference>
<name>A0AAD3MDD8_LATJO</name>
<evidence type="ECO:0000313" key="2">
    <source>
        <dbReference type="Proteomes" id="UP001279410"/>
    </source>
</evidence>
<organism evidence="1 2">
    <name type="scientific">Lates japonicus</name>
    <name type="common">Japanese lates</name>
    <dbReference type="NCBI Taxonomy" id="270547"/>
    <lineage>
        <taxon>Eukaryota</taxon>
        <taxon>Metazoa</taxon>
        <taxon>Chordata</taxon>
        <taxon>Craniata</taxon>
        <taxon>Vertebrata</taxon>
        <taxon>Euteleostomi</taxon>
        <taxon>Actinopterygii</taxon>
        <taxon>Neopterygii</taxon>
        <taxon>Teleostei</taxon>
        <taxon>Neoteleostei</taxon>
        <taxon>Acanthomorphata</taxon>
        <taxon>Carangaria</taxon>
        <taxon>Carangaria incertae sedis</taxon>
        <taxon>Centropomidae</taxon>
        <taxon>Lates</taxon>
    </lineage>
</organism>
<sequence>MRQRREFNDVLGILRERKVEHSLLFPAKLRINHKDQTFTTPAWSCQRYDRDQRRKEAVQDRMTEPELAV</sequence>
<gene>
    <name evidence="1" type="ORF">AKAME5_000483200</name>
</gene>
<proteinExistence type="predicted"/>
<dbReference type="EMBL" id="BRZM01000011">
    <property type="protein sequence ID" value="GLD51849.1"/>
    <property type="molecule type" value="Genomic_DNA"/>
</dbReference>
<evidence type="ECO:0000313" key="1">
    <source>
        <dbReference type="EMBL" id="GLD51849.1"/>
    </source>
</evidence>
<dbReference type="Proteomes" id="UP001279410">
    <property type="component" value="Unassembled WGS sequence"/>
</dbReference>
<dbReference type="AlphaFoldDB" id="A0AAD3MDD8"/>
<comment type="caution">
    <text evidence="1">The sequence shown here is derived from an EMBL/GenBank/DDBJ whole genome shotgun (WGS) entry which is preliminary data.</text>
</comment>
<protein>
    <submittedName>
        <fullName evidence="1">NACHT, LRR and PYD domains-containing protein 12-like protein</fullName>
    </submittedName>
</protein>
<keyword evidence="2" id="KW-1185">Reference proteome</keyword>
<dbReference type="Gene3D" id="3.30.250.20">
    <property type="entry name" value="L1 transposable element, C-terminal domain"/>
    <property type="match status" value="1"/>
</dbReference>